<protein>
    <submittedName>
        <fullName evidence="1">Uncharacterized protein</fullName>
    </submittedName>
</protein>
<name>A0A820GM90_9BILA</name>
<dbReference type="EMBL" id="CAJOBD010029113">
    <property type="protein sequence ID" value="CAF4277645.1"/>
    <property type="molecule type" value="Genomic_DNA"/>
</dbReference>
<organism evidence="1 2">
    <name type="scientific">Rotaria sordida</name>
    <dbReference type="NCBI Taxonomy" id="392033"/>
    <lineage>
        <taxon>Eukaryota</taxon>
        <taxon>Metazoa</taxon>
        <taxon>Spiralia</taxon>
        <taxon>Gnathifera</taxon>
        <taxon>Rotifera</taxon>
        <taxon>Eurotatoria</taxon>
        <taxon>Bdelloidea</taxon>
        <taxon>Philodinida</taxon>
        <taxon>Philodinidae</taxon>
        <taxon>Rotaria</taxon>
    </lineage>
</organism>
<evidence type="ECO:0000313" key="2">
    <source>
        <dbReference type="Proteomes" id="UP000663836"/>
    </source>
</evidence>
<evidence type="ECO:0000313" key="1">
    <source>
        <dbReference type="EMBL" id="CAF4277645.1"/>
    </source>
</evidence>
<proteinExistence type="predicted"/>
<dbReference type="AlphaFoldDB" id="A0A820GM90"/>
<reference evidence="1" key="1">
    <citation type="submission" date="2021-02" db="EMBL/GenBank/DDBJ databases">
        <authorList>
            <person name="Nowell W R."/>
        </authorList>
    </citation>
    <scope>NUCLEOTIDE SEQUENCE</scope>
</reference>
<dbReference type="Proteomes" id="UP000663836">
    <property type="component" value="Unassembled WGS sequence"/>
</dbReference>
<accession>A0A820GM90</accession>
<comment type="caution">
    <text evidence="1">The sequence shown here is derived from an EMBL/GenBank/DDBJ whole genome shotgun (WGS) entry which is preliminary data.</text>
</comment>
<feature type="non-terminal residue" evidence="1">
    <location>
        <position position="1"/>
    </location>
</feature>
<sequence>TTTQQVIAPSTTNNETVAIDNGDTSLSCIYFKEKEECTPSDSQ</sequence>
<gene>
    <name evidence="1" type="ORF">JBS370_LOCUS39644</name>
</gene>